<sequence length="129" mass="15711">MGKYKDAEWYIKNSKELIQKYGDIPPPWIYAPNAHPYSVGWRMGGGETHIMILDEWLDQQDLSFDERVTYLKKYPNPARWYQWIIHFLWEVDSYEFTESDYIPYFEKLEELGFKNTKDFHQDLSREDLD</sequence>
<evidence type="ECO:0000313" key="2">
    <source>
        <dbReference type="Proteomes" id="UP001501758"/>
    </source>
</evidence>
<comment type="caution">
    <text evidence="1">The sequence shown here is derived from an EMBL/GenBank/DDBJ whole genome shotgun (WGS) entry which is preliminary data.</text>
</comment>
<dbReference type="EMBL" id="BAAAGE010000002">
    <property type="protein sequence ID" value="GAA0719966.1"/>
    <property type="molecule type" value="Genomic_DNA"/>
</dbReference>
<dbReference type="Proteomes" id="UP001501758">
    <property type="component" value="Unassembled WGS sequence"/>
</dbReference>
<reference evidence="2" key="1">
    <citation type="journal article" date="2019" name="Int. J. Syst. Evol. Microbiol.">
        <title>The Global Catalogue of Microorganisms (GCM) 10K type strain sequencing project: providing services to taxonomists for standard genome sequencing and annotation.</title>
        <authorList>
            <consortium name="The Broad Institute Genomics Platform"/>
            <consortium name="The Broad Institute Genome Sequencing Center for Infectious Disease"/>
            <person name="Wu L."/>
            <person name="Ma J."/>
        </authorList>
    </citation>
    <scope>NUCLEOTIDE SEQUENCE [LARGE SCALE GENOMIC DNA]</scope>
    <source>
        <strain evidence="2">JCM 15974</strain>
    </source>
</reference>
<dbReference type="RefSeq" id="WP_343912150.1">
    <property type="nucleotide sequence ID" value="NZ_BAAAGE010000002.1"/>
</dbReference>
<protein>
    <submittedName>
        <fullName evidence="1">Uncharacterized protein</fullName>
    </submittedName>
</protein>
<evidence type="ECO:0000313" key="1">
    <source>
        <dbReference type="EMBL" id="GAA0719966.1"/>
    </source>
</evidence>
<gene>
    <name evidence="1" type="ORF">GCM10009430_19630</name>
</gene>
<accession>A0ABP3TXE2</accession>
<proteinExistence type="predicted"/>
<keyword evidence="2" id="KW-1185">Reference proteome</keyword>
<name>A0ABP3TXE2_9FLAO</name>
<organism evidence="1 2">
    <name type="scientific">Aquimarina litoralis</name>
    <dbReference type="NCBI Taxonomy" id="584605"/>
    <lineage>
        <taxon>Bacteria</taxon>
        <taxon>Pseudomonadati</taxon>
        <taxon>Bacteroidota</taxon>
        <taxon>Flavobacteriia</taxon>
        <taxon>Flavobacteriales</taxon>
        <taxon>Flavobacteriaceae</taxon>
        <taxon>Aquimarina</taxon>
    </lineage>
</organism>